<dbReference type="RefSeq" id="WP_378243091.1">
    <property type="nucleotide sequence ID" value="NZ_JBHSKF010000001.1"/>
</dbReference>
<keyword evidence="2" id="KW-1185">Reference proteome</keyword>
<sequence length="92" mass="9823">MAAPAGRVCLRASAPAWNEITDTVGSPTPQVEVPSTIRYWIAAGHYPCRELTLGGRYDGCGYVNADGWILLPDLVNDAPWAGFVISACTNDV</sequence>
<accession>A0ABW0EIS4</accession>
<comment type="caution">
    <text evidence="1">The sequence shown here is derived from an EMBL/GenBank/DDBJ whole genome shotgun (WGS) entry which is preliminary data.</text>
</comment>
<evidence type="ECO:0000313" key="2">
    <source>
        <dbReference type="Proteomes" id="UP001596157"/>
    </source>
</evidence>
<dbReference type="EMBL" id="JBHSKF010000001">
    <property type="protein sequence ID" value="MFC5285809.1"/>
    <property type="molecule type" value="Genomic_DNA"/>
</dbReference>
<protein>
    <submittedName>
        <fullName evidence="1">Uncharacterized protein</fullName>
    </submittedName>
</protein>
<dbReference type="Proteomes" id="UP001596157">
    <property type="component" value="Unassembled WGS sequence"/>
</dbReference>
<proteinExistence type="predicted"/>
<organism evidence="1 2">
    <name type="scientific">Actinokineospora guangxiensis</name>
    <dbReference type="NCBI Taxonomy" id="1490288"/>
    <lineage>
        <taxon>Bacteria</taxon>
        <taxon>Bacillati</taxon>
        <taxon>Actinomycetota</taxon>
        <taxon>Actinomycetes</taxon>
        <taxon>Pseudonocardiales</taxon>
        <taxon>Pseudonocardiaceae</taxon>
        <taxon>Actinokineospora</taxon>
    </lineage>
</organism>
<gene>
    <name evidence="1" type="ORF">ACFPM7_01985</name>
</gene>
<reference evidence="2" key="1">
    <citation type="journal article" date="2019" name="Int. J. Syst. Evol. Microbiol.">
        <title>The Global Catalogue of Microorganisms (GCM) 10K type strain sequencing project: providing services to taxonomists for standard genome sequencing and annotation.</title>
        <authorList>
            <consortium name="The Broad Institute Genomics Platform"/>
            <consortium name="The Broad Institute Genome Sequencing Center for Infectious Disease"/>
            <person name="Wu L."/>
            <person name="Ma J."/>
        </authorList>
    </citation>
    <scope>NUCLEOTIDE SEQUENCE [LARGE SCALE GENOMIC DNA]</scope>
    <source>
        <strain evidence="2">CCUG 59778</strain>
    </source>
</reference>
<evidence type="ECO:0000313" key="1">
    <source>
        <dbReference type="EMBL" id="MFC5285809.1"/>
    </source>
</evidence>
<name>A0ABW0EIS4_9PSEU</name>